<keyword evidence="2" id="KW-1185">Reference proteome</keyword>
<accession>A0A2A9NJC2</accession>
<gene>
    <name evidence="1" type="ORF">AMATHDRAFT_4184</name>
</gene>
<organism evidence="1 2">
    <name type="scientific">Amanita thiersii Skay4041</name>
    <dbReference type="NCBI Taxonomy" id="703135"/>
    <lineage>
        <taxon>Eukaryota</taxon>
        <taxon>Fungi</taxon>
        <taxon>Dikarya</taxon>
        <taxon>Basidiomycota</taxon>
        <taxon>Agaricomycotina</taxon>
        <taxon>Agaricomycetes</taxon>
        <taxon>Agaricomycetidae</taxon>
        <taxon>Agaricales</taxon>
        <taxon>Pluteineae</taxon>
        <taxon>Amanitaceae</taxon>
        <taxon>Amanita</taxon>
    </lineage>
</organism>
<evidence type="ECO:0000313" key="1">
    <source>
        <dbReference type="EMBL" id="PFH50178.1"/>
    </source>
</evidence>
<dbReference type="Proteomes" id="UP000242287">
    <property type="component" value="Unassembled WGS sequence"/>
</dbReference>
<protein>
    <submittedName>
        <fullName evidence="1">Uncharacterized protein</fullName>
    </submittedName>
</protein>
<proteinExistence type="predicted"/>
<name>A0A2A9NJC2_9AGAR</name>
<dbReference type="AlphaFoldDB" id="A0A2A9NJC2"/>
<reference evidence="1 2" key="1">
    <citation type="submission" date="2014-02" db="EMBL/GenBank/DDBJ databases">
        <title>Transposable element dynamics among asymbiotic and ectomycorrhizal Amanita fungi.</title>
        <authorList>
            <consortium name="DOE Joint Genome Institute"/>
            <person name="Hess J."/>
            <person name="Skrede I."/>
            <person name="Wolfe B."/>
            <person name="LaButti K."/>
            <person name="Ohm R.A."/>
            <person name="Grigoriev I.V."/>
            <person name="Pringle A."/>
        </authorList>
    </citation>
    <scope>NUCLEOTIDE SEQUENCE [LARGE SCALE GENOMIC DNA]</scope>
    <source>
        <strain evidence="1 2">SKay4041</strain>
    </source>
</reference>
<evidence type="ECO:0000313" key="2">
    <source>
        <dbReference type="Proteomes" id="UP000242287"/>
    </source>
</evidence>
<dbReference type="EMBL" id="KZ302009">
    <property type="protein sequence ID" value="PFH50178.1"/>
    <property type="molecule type" value="Genomic_DNA"/>
</dbReference>
<sequence>MAVRPKSNPNRSFEVTSHLHEVAMKFSTQRALATLLLAALSIRAQETTTAVVTATTTEAPITSVLSSISSVASSVISSASSRISSAVISAASSIASESAATATQPSPSPSPTSGALPMVKADGVVLGAIAGVMAVLL</sequence>